<gene>
    <name evidence="3" type="ORF">GCM10017161_33370</name>
</gene>
<evidence type="ECO:0000259" key="2">
    <source>
        <dbReference type="PROSITE" id="PS50022"/>
    </source>
</evidence>
<feature type="domain" description="F5/8 type C" evidence="2">
    <location>
        <begin position="809"/>
        <end position="960"/>
    </location>
</feature>
<dbReference type="AlphaFoldDB" id="A0A919EP34"/>
<protein>
    <recommendedName>
        <fullName evidence="2">F5/8 type C domain-containing protein</fullName>
    </recommendedName>
</protein>
<feature type="domain" description="F5/8 type C" evidence="2">
    <location>
        <begin position="346"/>
        <end position="479"/>
    </location>
</feature>
<dbReference type="PROSITE" id="PS51257">
    <property type="entry name" value="PROKAR_LIPOPROTEIN"/>
    <property type="match status" value="1"/>
</dbReference>
<feature type="domain" description="F5/8 type C" evidence="2">
    <location>
        <begin position="657"/>
        <end position="807"/>
    </location>
</feature>
<dbReference type="SUPFAM" id="SSF49785">
    <property type="entry name" value="Galactose-binding domain-like"/>
    <property type="match status" value="4"/>
</dbReference>
<dbReference type="InterPro" id="IPR000421">
    <property type="entry name" value="FA58C"/>
</dbReference>
<reference evidence="3" key="2">
    <citation type="submission" date="2020-09" db="EMBL/GenBank/DDBJ databases">
        <authorList>
            <person name="Sun Q."/>
            <person name="Kim S."/>
        </authorList>
    </citation>
    <scope>NUCLEOTIDE SEQUENCE</scope>
    <source>
        <strain evidence="3">KCTC 42731</strain>
    </source>
</reference>
<dbReference type="InterPro" id="IPR008979">
    <property type="entry name" value="Galactose-bd-like_sf"/>
</dbReference>
<dbReference type="RefSeq" id="WP_189772958.1">
    <property type="nucleotide sequence ID" value="NZ_BNCK01000008.1"/>
</dbReference>
<keyword evidence="4" id="KW-1185">Reference proteome</keyword>
<evidence type="ECO:0000313" key="3">
    <source>
        <dbReference type="EMBL" id="GHG01891.1"/>
    </source>
</evidence>
<sequence>MSKFTILSLSTSIALVLSACGGGSDDPKPESIPKRIESTSATLSGSAIKGTLAFADIEVNALNGAKLKRLGDTAQTNTEGNGEITVKSDAGFGITGIVEITATANANSLMTCDAVQCGDASMGDTVAGNVIAGTQLSTLTYVTVPYGHQATASDATFHINVLTSFATKMIQEAISEGRNVSTEQLLLLAQQEYSTLVLKALGIDANNVNVFSLPVVSAEKLENFIVSTECEDQPVLDDNGEPLLDDDGNEVMEEVCTDTYLPDTEVKLSLLNGAFSSFASGYTQQATLVNAYANMQAAIAGNPDALNALRSHLYQSLTQHPFIAELGLTADDVMDLTLPLIEEQAASGPVREVTTPENMAGAVITARNRIGDGEAETKAFDGDVDTKWLDHNDWAGAPTVEDPSWIQVQFEQAHAVNAVYITSANDADNRDPENFDILGSQDGETWVTLASFVGEAFDERFQRKAFKFANSLAYRYYRLNITKNKGNDTLMQLAEIQFVGPIYESVDHTKVDSNIAITARNRIGDGEAESKAFDGDVNTKWLDHNDWAGAPSSEDPSWVQVDFTEAVAVNELAITSANDAPNRDPENFDILASNDGGATWTLLGSWLGESFDERFERKVFGFANSLAFTTYRLNITKNKGDDTLMQVAEIELIGPKLPDLNHGLAVGTTITASNRIGDAEAETMAFDGNLETKWLDHNDWAGAPTEEAPSWVQVQFPEPVTVNKLGLISANDAENRDPENFNIQASNDGENWITLANWLGESFDQRFERKLLVFSNDLAYSYYRLNITKNKGDDTLMQVAEIELIGPQYNAVDHSETAGVVITARNRIGDGEAETKAFDNDTNTKWLDHNDWAGAPSEEDPSWIQVDFLTAQIVSSLAITSANDADNRDPENFNLQGSNDGGVTWVTIGNWVGESWDNRFERKLFDMGNGFAFESYRLNITKNKGDDTLMQIAEIELIGPQM</sequence>
<evidence type="ECO:0000313" key="4">
    <source>
        <dbReference type="Proteomes" id="UP000623842"/>
    </source>
</evidence>
<dbReference type="Gene3D" id="2.60.120.260">
    <property type="entry name" value="Galactose-binding domain-like"/>
    <property type="match status" value="4"/>
</dbReference>
<comment type="caution">
    <text evidence="3">The sequence shown here is derived from an EMBL/GenBank/DDBJ whole genome shotgun (WGS) entry which is preliminary data.</text>
</comment>
<evidence type="ECO:0000256" key="1">
    <source>
        <dbReference type="SAM" id="SignalP"/>
    </source>
</evidence>
<organism evidence="3 4">
    <name type="scientific">Thalassotalea marina</name>
    <dbReference type="NCBI Taxonomy" id="1673741"/>
    <lineage>
        <taxon>Bacteria</taxon>
        <taxon>Pseudomonadati</taxon>
        <taxon>Pseudomonadota</taxon>
        <taxon>Gammaproteobacteria</taxon>
        <taxon>Alteromonadales</taxon>
        <taxon>Colwelliaceae</taxon>
        <taxon>Thalassotalea</taxon>
    </lineage>
</organism>
<feature type="domain" description="F5/8 type C" evidence="2">
    <location>
        <begin position="493"/>
        <end position="655"/>
    </location>
</feature>
<keyword evidence="1" id="KW-0732">Signal</keyword>
<dbReference type="PROSITE" id="PS50022">
    <property type="entry name" value="FA58C_3"/>
    <property type="match status" value="4"/>
</dbReference>
<accession>A0A919EP34</accession>
<reference evidence="3" key="1">
    <citation type="journal article" date="2014" name="Int. J. Syst. Evol. Microbiol.">
        <title>Complete genome sequence of Corynebacterium casei LMG S-19264T (=DSM 44701T), isolated from a smear-ripened cheese.</title>
        <authorList>
            <consortium name="US DOE Joint Genome Institute (JGI-PGF)"/>
            <person name="Walter F."/>
            <person name="Albersmeier A."/>
            <person name="Kalinowski J."/>
            <person name="Ruckert C."/>
        </authorList>
    </citation>
    <scope>NUCLEOTIDE SEQUENCE</scope>
    <source>
        <strain evidence="3">KCTC 42731</strain>
    </source>
</reference>
<feature type="chain" id="PRO_5036996012" description="F5/8 type C domain-containing protein" evidence="1">
    <location>
        <begin position="20"/>
        <end position="962"/>
    </location>
</feature>
<dbReference type="Pfam" id="PF00754">
    <property type="entry name" value="F5_F8_type_C"/>
    <property type="match status" value="4"/>
</dbReference>
<name>A0A919EP34_9GAMM</name>
<feature type="signal peptide" evidence="1">
    <location>
        <begin position="1"/>
        <end position="19"/>
    </location>
</feature>
<proteinExistence type="predicted"/>
<dbReference type="EMBL" id="BNCK01000008">
    <property type="protein sequence ID" value="GHG01891.1"/>
    <property type="molecule type" value="Genomic_DNA"/>
</dbReference>
<dbReference type="Proteomes" id="UP000623842">
    <property type="component" value="Unassembled WGS sequence"/>
</dbReference>